<evidence type="ECO:0000256" key="4">
    <source>
        <dbReference type="ARBA" id="ARBA00022692"/>
    </source>
</evidence>
<feature type="transmembrane region" description="Helical" evidence="9">
    <location>
        <begin position="221"/>
        <end position="252"/>
    </location>
</feature>
<dbReference type="Proteomes" id="UP001629214">
    <property type="component" value="Unassembled WGS sequence"/>
</dbReference>
<feature type="transmembrane region" description="Helical" evidence="9">
    <location>
        <begin position="20"/>
        <end position="40"/>
    </location>
</feature>
<protein>
    <submittedName>
        <fullName evidence="10">Bestrophin family ion channel</fullName>
    </submittedName>
</protein>
<comment type="subcellular location">
    <subcellularLocation>
        <location evidence="1">Cell membrane</location>
        <topology evidence="1">Multi-pass membrane protein</topology>
    </subcellularLocation>
</comment>
<evidence type="ECO:0000256" key="6">
    <source>
        <dbReference type="ARBA" id="ARBA00023065"/>
    </source>
</evidence>
<keyword evidence="5 9" id="KW-1133">Transmembrane helix</keyword>
<dbReference type="PANTHER" id="PTHR33281">
    <property type="entry name" value="UPF0187 PROTEIN YNEE"/>
    <property type="match status" value="1"/>
</dbReference>
<name>A0ABW8Z5V4_9BURK</name>
<dbReference type="EMBL" id="JAQQFR010000003">
    <property type="protein sequence ID" value="MFL9877726.1"/>
    <property type="molecule type" value="Genomic_DNA"/>
</dbReference>
<evidence type="ECO:0000313" key="11">
    <source>
        <dbReference type="Proteomes" id="UP001629214"/>
    </source>
</evidence>
<dbReference type="Pfam" id="PF25539">
    <property type="entry name" value="Bestrophin_2"/>
    <property type="match status" value="1"/>
</dbReference>
<feature type="transmembrane region" description="Helical" evidence="9">
    <location>
        <begin position="52"/>
        <end position="70"/>
    </location>
</feature>
<gene>
    <name evidence="10" type="ORF">PQR63_05020</name>
</gene>
<keyword evidence="7 9" id="KW-0472">Membrane</keyword>
<reference evidence="10 11" key="1">
    <citation type="journal article" date="2024" name="Chem. Sci.">
        <title>Discovery of megapolipeptins by genome mining of a Burkholderiales bacteria collection.</title>
        <authorList>
            <person name="Paulo B.S."/>
            <person name="Recchia M.J.J."/>
            <person name="Lee S."/>
            <person name="Fergusson C.H."/>
            <person name="Romanowski S.B."/>
            <person name="Hernandez A."/>
            <person name="Krull N."/>
            <person name="Liu D.Y."/>
            <person name="Cavanagh H."/>
            <person name="Bos A."/>
            <person name="Gray C.A."/>
            <person name="Murphy B.T."/>
            <person name="Linington R.G."/>
            <person name="Eustaquio A.S."/>
        </authorList>
    </citation>
    <scope>NUCLEOTIDE SEQUENCE [LARGE SCALE GENOMIC DNA]</scope>
    <source>
        <strain evidence="10 11">RL21-008-BIB-B</strain>
    </source>
</reference>
<organism evidence="10 11">
    <name type="scientific">Herbaspirillum rhizosphaerae</name>
    <dbReference type="NCBI Taxonomy" id="346179"/>
    <lineage>
        <taxon>Bacteria</taxon>
        <taxon>Pseudomonadati</taxon>
        <taxon>Pseudomonadota</taxon>
        <taxon>Betaproteobacteria</taxon>
        <taxon>Burkholderiales</taxon>
        <taxon>Oxalobacteraceae</taxon>
        <taxon>Herbaspirillum</taxon>
    </lineage>
</organism>
<comment type="caution">
    <text evidence="10">The sequence shown here is derived from an EMBL/GenBank/DDBJ whole genome shotgun (WGS) entry which is preliminary data.</text>
</comment>
<dbReference type="RefSeq" id="WP_408166184.1">
    <property type="nucleotide sequence ID" value="NZ_JAQQFR010000003.1"/>
</dbReference>
<accession>A0ABW8Z5V4</accession>
<keyword evidence="6" id="KW-0406">Ion transport</keyword>
<evidence type="ECO:0000256" key="7">
    <source>
        <dbReference type="ARBA" id="ARBA00023136"/>
    </source>
</evidence>
<comment type="similarity">
    <text evidence="8">Belongs to the anion channel-forming bestrophin (TC 1.A.46) family.</text>
</comment>
<keyword evidence="2" id="KW-0813">Transport</keyword>
<keyword evidence="3" id="KW-1003">Cell membrane</keyword>
<evidence type="ECO:0000313" key="10">
    <source>
        <dbReference type="EMBL" id="MFL9877726.1"/>
    </source>
</evidence>
<dbReference type="InterPro" id="IPR044669">
    <property type="entry name" value="YneE/VCCN1/2-like"/>
</dbReference>
<keyword evidence="11" id="KW-1185">Reference proteome</keyword>
<proteinExistence type="inferred from homology"/>
<dbReference type="PANTHER" id="PTHR33281:SF19">
    <property type="entry name" value="VOLTAGE-DEPENDENT ANION CHANNEL-FORMING PROTEIN YNEE"/>
    <property type="match status" value="1"/>
</dbReference>
<keyword evidence="4 9" id="KW-0812">Transmembrane</keyword>
<evidence type="ECO:0000256" key="5">
    <source>
        <dbReference type="ARBA" id="ARBA00022989"/>
    </source>
</evidence>
<sequence>MIVRPQQNWFRMLLVWDGSVLPSILPQMALMTIVSTLAVVTKGSVLGEKLPLNIASFTLLGLALAIFLAFRNNASYERFWEARKMWGQSLISARTLTSQAQRYGNPGVGEFDQMLFENRLIAFVYALKHQLRHSAWNDDLGRLLSGEDLAKCGQVQYRPVMLLDRLRDMIAVAHRTGHLCSEQLWMLDNQLNELSVILGACERIASTPIPYPYSVLLHRTVYVYCLLLPFGLVDTIGIATPVISVFVSYTFLALEAIVSEISEPFGIAPNCLALDAIATEIERTVLELGGREMPPAAAVDKKFQLS</sequence>
<evidence type="ECO:0000256" key="8">
    <source>
        <dbReference type="ARBA" id="ARBA00034708"/>
    </source>
</evidence>
<evidence type="ECO:0000256" key="1">
    <source>
        <dbReference type="ARBA" id="ARBA00004651"/>
    </source>
</evidence>
<evidence type="ECO:0000256" key="3">
    <source>
        <dbReference type="ARBA" id="ARBA00022475"/>
    </source>
</evidence>
<evidence type="ECO:0000256" key="9">
    <source>
        <dbReference type="SAM" id="Phobius"/>
    </source>
</evidence>
<evidence type="ECO:0000256" key="2">
    <source>
        <dbReference type="ARBA" id="ARBA00022448"/>
    </source>
</evidence>